<evidence type="ECO:0000259" key="2">
    <source>
        <dbReference type="Pfam" id="PF21537"/>
    </source>
</evidence>
<dbReference type="InterPro" id="IPR003495">
    <property type="entry name" value="CobW/HypB/UreG_nucleotide-bd"/>
</dbReference>
<dbReference type="Proteomes" id="UP000886723">
    <property type="component" value="Unassembled WGS sequence"/>
</dbReference>
<comment type="caution">
    <text evidence="3">The sequence shown here is derived from an EMBL/GenBank/DDBJ whole genome shotgun (WGS) entry which is preliminary data.</text>
</comment>
<dbReference type="InterPro" id="IPR052955">
    <property type="entry name" value="UPF0703_membrane_permease"/>
</dbReference>
<evidence type="ECO:0000313" key="4">
    <source>
        <dbReference type="Proteomes" id="UP000886723"/>
    </source>
</evidence>
<gene>
    <name evidence="3" type="ORF">IAA63_03195</name>
</gene>
<proteinExistence type="predicted"/>
<evidence type="ECO:0000259" key="1">
    <source>
        <dbReference type="Pfam" id="PF02492"/>
    </source>
</evidence>
<evidence type="ECO:0000313" key="3">
    <source>
        <dbReference type="EMBL" id="HIV12132.1"/>
    </source>
</evidence>
<dbReference type="Pfam" id="PF02492">
    <property type="entry name" value="cobW"/>
    <property type="match status" value="1"/>
</dbReference>
<reference evidence="3" key="2">
    <citation type="journal article" date="2021" name="PeerJ">
        <title>Extensive microbial diversity within the chicken gut microbiome revealed by metagenomics and culture.</title>
        <authorList>
            <person name="Gilroy R."/>
            <person name="Ravi A."/>
            <person name="Getino M."/>
            <person name="Pursley I."/>
            <person name="Horton D.L."/>
            <person name="Alikhan N.F."/>
            <person name="Baker D."/>
            <person name="Gharbi K."/>
            <person name="Hall N."/>
            <person name="Watson M."/>
            <person name="Adriaenssens E.M."/>
            <person name="Foster-Nyarko E."/>
            <person name="Jarju S."/>
            <person name="Secka A."/>
            <person name="Antonio M."/>
            <person name="Oren A."/>
            <person name="Chaudhuri R.R."/>
            <person name="La Ragione R."/>
            <person name="Hildebrand F."/>
            <person name="Pallen M.J."/>
        </authorList>
    </citation>
    <scope>NUCLEOTIDE SEQUENCE</scope>
    <source>
        <strain evidence="3">ChiBcec2-4451</strain>
    </source>
</reference>
<feature type="domain" description="DUF1980" evidence="2">
    <location>
        <begin position="187"/>
        <end position="314"/>
    </location>
</feature>
<feature type="domain" description="CobW/HypB/UreG nucleotide-binding" evidence="1">
    <location>
        <begin position="7"/>
        <end position="169"/>
    </location>
</feature>
<dbReference type="Pfam" id="PF21537">
    <property type="entry name" value="DUF1980_C"/>
    <property type="match status" value="1"/>
</dbReference>
<protein>
    <submittedName>
        <fullName evidence="3">GTPase</fullName>
    </submittedName>
</protein>
<accession>A0A9D1T5B9</accession>
<sequence length="316" mass="36823">MFERDVPVYLITGFLESGKTRFLDFTIRQQYFQIPDLTLLLVCEEGEEEYDPAELKKCNTVMEVIENPEDFTLETLKALDKKYRPERVLIEYNPLWSVAKLYEMTMPRGWDMAQHIVTVDASCFQIYMNNMKSIFMEMIRGADMVIFNRCQPDNPLANFRRSVKVVSPAAEVLFEDENGEIEDIFQDEMPYDMNADVVDIEDIDYGIWYIDMMDNLDNYVGKTVRFKGQVLKSRDLNAGFFVPGRMAMTCCADDTQFIGYVCKKPDAGKLRMGSWVEVTARVEKEYMDVYHDEGPVLYAKEIKETAKPEQELVYFT</sequence>
<organism evidence="3 4">
    <name type="scientific">Candidatus Pullilachnospira stercoravium</name>
    <dbReference type="NCBI Taxonomy" id="2840913"/>
    <lineage>
        <taxon>Bacteria</taxon>
        <taxon>Bacillati</taxon>
        <taxon>Bacillota</taxon>
        <taxon>Clostridia</taxon>
        <taxon>Lachnospirales</taxon>
        <taxon>Lachnospiraceae</taxon>
        <taxon>Lachnospiraceae incertae sedis</taxon>
        <taxon>Candidatus Pullilachnospira</taxon>
    </lineage>
</organism>
<dbReference type="EMBL" id="DVON01000066">
    <property type="protein sequence ID" value="HIV12132.1"/>
    <property type="molecule type" value="Genomic_DNA"/>
</dbReference>
<dbReference type="PANTHER" id="PTHR40047:SF1">
    <property type="entry name" value="UPF0703 PROTEIN YCGQ"/>
    <property type="match status" value="1"/>
</dbReference>
<dbReference type="AlphaFoldDB" id="A0A9D1T5B9"/>
<reference evidence="3" key="1">
    <citation type="submission" date="2020-10" db="EMBL/GenBank/DDBJ databases">
        <authorList>
            <person name="Gilroy R."/>
        </authorList>
    </citation>
    <scope>NUCLEOTIDE SEQUENCE</scope>
    <source>
        <strain evidence="3">ChiBcec2-4451</strain>
    </source>
</reference>
<name>A0A9D1T5B9_9FIRM</name>
<dbReference type="InterPro" id="IPR048447">
    <property type="entry name" value="DUF1980_C"/>
</dbReference>
<dbReference type="InterPro" id="IPR027417">
    <property type="entry name" value="P-loop_NTPase"/>
</dbReference>
<dbReference type="Gene3D" id="3.40.50.300">
    <property type="entry name" value="P-loop containing nucleotide triphosphate hydrolases"/>
    <property type="match status" value="1"/>
</dbReference>
<dbReference type="PANTHER" id="PTHR40047">
    <property type="entry name" value="UPF0703 PROTEIN YCGQ"/>
    <property type="match status" value="1"/>
</dbReference>